<comment type="similarity">
    <text evidence="2">Belongs to the metallo-beta-lactamase superfamily.</text>
</comment>
<feature type="domain" description="Metallo-beta-lactamase" evidence="6">
    <location>
        <begin position="45"/>
        <end position="259"/>
    </location>
</feature>
<evidence type="ECO:0000259" key="6">
    <source>
        <dbReference type="SMART" id="SM00849"/>
    </source>
</evidence>
<accession>A0ABY8V4D0</accession>
<name>A0ABY8V4D0_9BACI</name>
<sequence length="269" mass="30570">METKVHVWHTGSVRIDQSLAFQEKTLHPMPYSGWLRGRKKKRWVPVSVYLIEHPKGDVLVDTGWHEDIRTHQRRHLGLLSHSMFQGDLPLGQSVGERLREQGKDLNSLHTVVLTHMHADHVSGLKHVEKARRIIVSEEEWKAAHKEIGYRKSMWEGVAVDPLPLEVIPYGPFCKGIDLFNDGTVYLVHTPGHSRGQWSVLVQTVKGWVLLASDVGYAVKSWEEGHLPGLMVDHEAAVASLDWVKTFSKREDCYAVLANHDADVREGRLV</sequence>
<organism evidence="7 8">
    <name type="scientific">Pontibacillus chungwhensis</name>
    <dbReference type="NCBI Taxonomy" id="265426"/>
    <lineage>
        <taxon>Bacteria</taxon>
        <taxon>Bacillati</taxon>
        <taxon>Bacillota</taxon>
        <taxon>Bacilli</taxon>
        <taxon>Bacillales</taxon>
        <taxon>Bacillaceae</taxon>
        <taxon>Pontibacillus</taxon>
    </lineage>
</organism>
<dbReference type="SMART" id="SM00849">
    <property type="entry name" value="Lactamase_B"/>
    <property type="match status" value="1"/>
</dbReference>
<dbReference type="CDD" id="cd07729">
    <property type="entry name" value="AHL_lactonase_MBL-fold"/>
    <property type="match status" value="1"/>
</dbReference>
<protein>
    <submittedName>
        <fullName evidence="7">N-acyl homoserine lactonase family protein</fullName>
    </submittedName>
</protein>
<evidence type="ECO:0000256" key="1">
    <source>
        <dbReference type="ARBA" id="ARBA00001947"/>
    </source>
</evidence>
<evidence type="ECO:0000313" key="8">
    <source>
        <dbReference type="Proteomes" id="UP001236652"/>
    </source>
</evidence>
<gene>
    <name evidence="7" type="ORF">QNI29_07325</name>
</gene>
<keyword evidence="4" id="KW-0378">Hydrolase</keyword>
<comment type="cofactor">
    <cofactor evidence="1">
        <name>Zn(2+)</name>
        <dbReference type="ChEBI" id="CHEBI:29105"/>
    </cofactor>
</comment>
<dbReference type="Gene3D" id="3.60.15.10">
    <property type="entry name" value="Ribonuclease Z/Hydroxyacylglutathione hydrolase-like"/>
    <property type="match status" value="1"/>
</dbReference>
<evidence type="ECO:0000313" key="7">
    <source>
        <dbReference type="EMBL" id="WIF99460.1"/>
    </source>
</evidence>
<proteinExistence type="inferred from homology"/>
<evidence type="ECO:0000256" key="4">
    <source>
        <dbReference type="ARBA" id="ARBA00022801"/>
    </source>
</evidence>
<evidence type="ECO:0000256" key="3">
    <source>
        <dbReference type="ARBA" id="ARBA00022723"/>
    </source>
</evidence>
<dbReference type="PANTHER" id="PTHR42978">
    <property type="entry name" value="QUORUM-QUENCHING LACTONASE YTNP-RELATED-RELATED"/>
    <property type="match status" value="1"/>
</dbReference>
<dbReference type="InterPro" id="IPR051013">
    <property type="entry name" value="MBL_superfamily_lactonases"/>
</dbReference>
<keyword evidence="8" id="KW-1185">Reference proteome</keyword>
<dbReference type="SUPFAM" id="SSF56281">
    <property type="entry name" value="Metallo-hydrolase/oxidoreductase"/>
    <property type="match status" value="1"/>
</dbReference>
<reference evidence="7 8" key="1">
    <citation type="submission" date="2023-05" db="EMBL/GenBank/DDBJ databases">
        <title>Comparative genomics reveals the evidence of polycyclic aromatic hydrocarbons degradation in moderately halophilic genus Pontibacillus.</title>
        <authorList>
            <person name="Yang H."/>
            <person name="Qian Z."/>
        </authorList>
    </citation>
    <scope>NUCLEOTIDE SEQUENCE [LARGE SCALE GENOMIC DNA]</scope>
    <source>
        <strain evidence="8">HN14</strain>
    </source>
</reference>
<dbReference type="Proteomes" id="UP001236652">
    <property type="component" value="Chromosome"/>
</dbReference>
<dbReference type="Pfam" id="PF00753">
    <property type="entry name" value="Lactamase_B"/>
    <property type="match status" value="1"/>
</dbReference>
<evidence type="ECO:0000256" key="2">
    <source>
        <dbReference type="ARBA" id="ARBA00007749"/>
    </source>
</evidence>
<dbReference type="InterPro" id="IPR001279">
    <property type="entry name" value="Metallo-B-lactamas"/>
</dbReference>
<evidence type="ECO:0000256" key="5">
    <source>
        <dbReference type="ARBA" id="ARBA00022833"/>
    </source>
</evidence>
<keyword evidence="3" id="KW-0479">Metal-binding</keyword>
<keyword evidence="5" id="KW-0862">Zinc</keyword>
<dbReference type="InterPro" id="IPR036866">
    <property type="entry name" value="RibonucZ/Hydroxyglut_hydro"/>
</dbReference>
<dbReference type="PANTHER" id="PTHR42978:SF2">
    <property type="entry name" value="102 KBASES UNSTABLE REGION: FROM 1 TO 119443"/>
    <property type="match status" value="1"/>
</dbReference>
<dbReference type="RefSeq" id="WP_231415727.1">
    <property type="nucleotide sequence ID" value="NZ_CP126446.1"/>
</dbReference>
<dbReference type="EMBL" id="CP126446">
    <property type="protein sequence ID" value="WIF99460.1"/>
    <property type="molecule type" value="Genomic_DNA"/>
</dbReference>